<gene>
    <name evidence="4" type="ORF">SCLCIDRAFT_804538</name>
</gene>
<keyword evidence="2" id="KW-0472">Membrane</keyword>
<protein>
    <recommendedName>
        <fullName evidence="3">DUF6533 domain-containing protein</fullName>
    </recommendedName>
</protein>
<dbReference type="InParanoid" id="A0A0C3E1W7"/>
<reference evidence="4 5" key="1">
    <citation type="submission" date="2014-04" db="EMBL/GenBank/DDBJ databases">
        <authorList>
            <consortium name="DOE Joint Genome Institute"/>
            <person name="Kuo A."/>
            <person name="Kohler A."/>
            <person name="Nagy L.G."/>
            <person name="Floudas D."/>
            <person name="Copeland A."/>
            <person name="Barry K.W."/>
            <person name="Cichocki N."/>
            <person name="Veneault-Fourrey C."/>
            <person name="LaButti K."/>
            <person name="Lindquist E.A."/>
            <person name="Lipzen A."/>
            <person name="Lundell T."/>
            <person name="Morin E."/>
            <person name="Murat C."/>
            <person name="Sun H."/>
            <person name="Tunlid A."/>
            <person name="Henrissat B."/>
            <person name="Grigoriev I.V."/>
            <person name="Hibbett D.S."/>
            <person name="Martin F."/>
            <person name="Nordberg H.P."/>
            <person name="Cantor M.N."/>
            <person name="Hua S.X."/>
        </authorList>
    </citation>
    <scope>NUCLEOTIDE SEQUENCE [LARGE SCALE GENOMIC DNA]</scope>
    <source>
        <strain evidence="4 5">Foug A</strain>
    </source>
</reference>
<dbReference type="Proteomes" id="UP000053989">
    <property type="component" value="Unassembled WGS sequence"/>
</dbReference>
<feature type="domain" description="DUF6533" evidence="3">
    <location>
        <begin position="23"/>
        <end position="62"/>
    </location>
</feature>
<feature type="transmembrane region" description="Helical" evidence="2">
    <location>
        <begin position="227"/>
        <end position="246"/>
    </location>
</feature>
<feature type="transmembrane region" description="Helical" evidence="2">
    <location>
        <begin position="117"/>
        <end position="137"/>
    </location>
</feature>
<dbReference type="AlphaFoldDB" id="A0A0C3E1W7"/>
<dbReference type="EMBL" id="KN822042">
    <property type="protein sequence ID" value="KIM62509.1"/>
    <property type="molecule type" value="Genomic_DNA"/>
</dbReference>
<evidence type="ECO:0000256" key="1">
    <source>
        <dbReference type="SAM" id="MobiDB-lite"/>
    </source>
</evidence>
<accession>A0A0C3E1W7</accession>
<organism evidence="4 5">
    <name type="scientific">Scleroderma citrinum Foug A</name>
    <dbReference type="NCBI Taxonomy" id="1036808"/>
    <lineage>
        <taxon>Eukaryota</taxon>
        <taxon>Fungi</taxon>
        <taxon>Dikarya</taxon>
        <taxon>Basidiomycota</taxon>
        <taxon>Agaricomycotina</taxon>
        <taxon>Agaricomycetes</taxon>
        <taxon>Agaricomycetidae</taxon>
        <taxon>Boletales</taxon>
        <taxon>Sclerodermatineae</taxon>
        <taxon>Sclerodermataceae</taxon>
        <taxon>Scleroderma</taxon>
    </lineage>
</organism>
<sequence length="403" mass="44789">MSDSSPSFLWDVQLQRCSVIGGFGLLVYDYLLTFDDEIQYIWNSPWTPVKIVYLLNRYGVLLGQTIVCAQEVGAFEVSQRACEIYAIFLGVHIVLSLETGHILVILRAWVIWGACPFLLLAIALLYVATLASIVPSVVQGNAFTNPICYRSIPVRAWLLFVASLALDTFVYSFTSYALWRYRRTFGRSCPPLVRMLMLNVTTFYLVNVVHHIAGLVCWTVLANTPKAFISIGIASPILAISGQRVVHNLRRIRVTSFSTQDLSQVIDQQMKGFASTSHLPREADNQTLPVIIEEEEEDTHKGVEMVDMSGHNASSFDVEVDSWLPGESSLCMSEDCMGNALMVPLYDQELSLKSAGPPQEPSGGFPRTNTMTSTGSPQHPSCTLVRSRYAYCLVRTAESVTVH</sequence>
<feature type="transmembrane region" description="Helical" evidence="2">
    <location>
        <begin position="84"/>
        <end position="110"/>
    </location>
</feature>
<keyword evidence="5" id="KW-1185">Reference proteome</keyword>
<reference evidence="5" key="2">
    <citation type="submission" date="2015-01" db="EMBL/GenBank/DDBJ databases">
        <title>Evolutionary Origins and Diversification of the Mycorrhizal Mutualists.</title>
        <authorList>
            <consortium name="DOE Joint Genome Institute"/>
            <consortium name="Mycorrhizal Genomics Consortium"/>
            <person name="Kohler A."/>
            <person name="Kuo A."/>
            <person name="Nagy L.G."/>
            <person name="Floudas D."/>
            <person name="Copeland A."/>
            <person name="Barry K.W."/>
            <person name="Cichocki N."/>
            <person name="Veneault-Fourrey C."/>
            <person name="LaButti K."/>
            <person name="Lindquist E.A."/>
            <person name="Lipzen A."/>
            <person name="Lundell T."/>
            <person name="Morin E."/>
            <person name="Murat C."/>
            <person name="Riley R."/>
            <person name="Ohm R."/>
            <person name="Sun H."/>
            <person name="Tunlid A."/>
            <person name="Henrissat B."/>
            <person name="Grigoriev I.V."/>
            <person name="Hibbett D.S."/>
            <person name="Martin F."/>
        </authorList>
    </citation>
    <scope>NUCLEOTIDE SEQUENCE [LARGE SCALE GENOMIC DNA]</scope>
    <source>
        <strain evidence="5">Foug A</strain>
    </source>
</reference>
<proteinExistence type="predicted"/>
<feature type="compositionally biased region" description="Polar residues" evidence="1">
    <location>
        <begin position="367"/>
        <end position="379"/>
    </location>
</feature>
<evidence type="ECO:0000313" key="4">
    <source>
        <dbReference type="EMBL" id="KIM62509.1"/>
    </source>
</evidence>
<evidence type="ECO:0000313" key="5">
    <source>
        <dbReference type="Proteomes" id="UP000053989"/>
    </source>
</evidence>
<evidence type="ECO:0000259" key="3">
    <source>
        <dbReference type="Pfam" id="PF20151"/>
    </source>
</evidence>
<keyword evidence="2" id="KW-1133">Transmembrane helix</keyword>
<feature type="region of interest" description="Disordered" evidence="1">
    <location>
        <begin position="352"/>
        <end position="379"/>
    </location>
</feature>
<dbReference type="Pfam" id="PF20151">
    <property type="entry name" value="DUF6533"/>
    <property type="match status" value="1"/>
</dbReference>
<dbReference type="InterPro" id="IPR045340">
    <property type="entry name" value="DUF6533"/>
</dbReference>
<evidence type="ECO:0000256" key="2">
    <source>
        <dbReference type="SAM" id="Phobius"/>
    </source>
</evidence>
<name>A0A0C3E1W7_9AGAM</name>
<dbReference type="OrthoDB" id="2638860at2759"/>
<keyword evidence="2" id="KW-0812">Transmembrane</keyword>
<feature type="transmembrane region" description="Helical" evidence="2">
    <location>
        <begin position="157"/>
        <end position="179"/>
    </location>
</feature>
<dbReference type="HOGENOM" id="CLU_035509_3_0_1"/>
<feature type="transmembrane region" description="Helical" evidence="2">
    <location>
        <begin position="200"/>
        <end position="221"/>
    </location>
</feature>